<dbReference type="HOGENOM" id="CLU_2759621_0_0_1"/>
<name>D4DGK1_TRIVH</name>
<dbReference type="EMBL" id="ACYE01000359">
    <property type="protein sequence ID" value="EFE39031.1"/>
    <property type="molecule type" value="Genomic_DNA"/>
</dbReference>
<comment type="caution">
    <text evidence="2">The sequence shown here is derived from an EMBL/GenBank/DDBJ whole genome shotgun (WGS) entry which is preliminary data.</text>
</comment>
<evidence type="ECO:0000313" key="3">
    <source>
        <dbReference type="Proteomes" id="UP000008383"/>
    </source>
</evidence>
<reference evidence="3" key="1">
    <citation type="journal article" date="2011" name="Genome Biol.">
        <title>Comparative and functional genomics provide insights into the pathogenicity of dermatophytic fungi.</title>
        <authorList>
            <person name="Burmester A."/>
            <person name="Shelest E."/>
            <person name="Gloeckner G."/>
            <person name="Heddergott C."/>
            <person name="Schindler S."/>
            <person name="Staib P."/>
            <person name="Heidel A."/>
            <person name="Felder M."/>
            <person name="Petzold A."/>
            <person name="Szafranski K."/>
            <person name="Feuermann M."/>
            <person name="Pedruzzi I."/>
            <person name="Priebe S."/>
            <person name="Groth M."/>
            <person name="Winkler R."/>
            <person name="Li W."/>
            <person name="Kniemeyer O."/>
            <person name="Schroeckh V."/>
            <person name="Hertweck C."/>
            <person name="Hube B."/>
            <person name="White T.C."/>
            <person name="Platzer M."/>
            <person name="Guthke R."/>
            <person name="Heitman J."/>
            <person name="Woestemeyer J."/>
            <person name="Zipfel P.F."/>
            <person name="Monod M."/>
            <person name="Brakhage A.A."/>
        </authorList>
    </citation>
    <scope>NUCLEOTIDE SEQUENCE [LARGE SCALE GENOMIC DNA]</scope>
    <source>
        <strain evidence="3">HKI 0517</strain>
    </source>
</reference>
<dbReference type="AlphaFoldDB" id="D4DGK1"/>
<dbReference type="RefSeq" id="XP_003019676.1">
    <property type="nucleotide sequence ID" value="XM_003019630.1"/>
</dbReference>
<protein>
    <submittedName>
        <fullName evidence="2">Uncharacterized protein</fullName>
    </submittedName>
</protein>
<accession>D4DGK1</accession>
<keyword evidence="3" id="KW-1185">Reference proteome</keyword>
<dbReference type="GeneID" id="9583564"/>
<dbReference type="KEGG" id="tve:TRV_06305"/>
<sequence>MGRTSDTEVNDARSDVPGDTFISLRDGTANDVQDMQRMGKQQQLQVSEQSNGLKRSMSYPAWNALTQIVF</sequence>
<organism evidence="2 3">
    <name type="scientific">Trichophyton verrucosum (strain HKI 0517)</name>
    <dbReference type="NCBI Taxonomy" id="663202"/>
    <lineage>
        <taxon>Eukaryota</taxon>
        <taxon>Fungi</taxon>
        <taxon>Dikarya</taxon>
        <taxon>Ascomycota</taxon>
        <taxon>Pezizomycotina</taxon>
        <taxon>Eurotiomycetes</taxon>
        <taxon>Eurotiomycetidae</taxon>
        <taxon>Onygenales</taxon>
        <taxon>Arthrodermataceae</taxon>
        <taxon>Trichophyton</taxon>
    </lineage>
</organism>
<evidence type="ECO:0000313" key="2">
    <source>
        <dbReference type="EMBL" id="EFE39031.1"/>
    </source>
</evidence>
<feature type="region of interest" description="Disordered" evidence="1">
    <location>
        <begin position="1"/>
        <end position="25"/>
    </location>
</feature>
<dbReference type="Proteomes" id="UP000008383">
    <property type="component" value="Unassembled WGS sequence"/>
</dbReference>
<gene>
    <name evidence="2" type="ORF">TRV_06305</name>
</gene>
<proteinExistence type="predicted"/>
<evidence type="ECO:0000256" key="1">
    <source>
        <dbReference type="SAM" id="MobiDB-lite"/>
    </source>
</evidence>